<protein>
    <submittedName>
        <fullName evidence="7">FAD-binding protein</fullName>
    </submittedName>
</protein>
<evidence type="ECO:0000256" key="5">
    <source>
        <dbReference type="ARBA" id="ARBA00023033"/>
    </source>
</evidence>
<dbReference type="AlphaFoldDB" id="A0A5P2HEE8"/>
<sequence length="376" mass="40287">MASSHRDIIVVGASLAGLTFALACAKHGVPVRVLERAERRVHGGDNLSVNLASIAAAVGCDPRSAPQLPVVRAYRDRHLTAWPALYDWLRDRAGEAPGITLMENMTVSTVESGHDKATVVLADGSTLSADAVIGADGYRSTVRRAIAPELPHARYAGYIVWRGLIEEKMLPSPVDWPSNGGLWIEFSQGYRLVAAVLPGRDGSLDPGQRQVTFAWFDAGREALLRRTHCLTEDGYVVGTLGADAIGDDVRDELARLAPRVWPDPWVDAVTAGVRAAGTMRGAPIAEYRPDRLASGPLAIIGDAAHVLSPMTGSGYATGVEDAAYLAGLLAGVAPSMPMDVLLKQYEQARLPYIRGLVNHSMTLSGEFRRYAATFAR</sequence>
<dbReference type="Pfam" id="PF13450">
    <property type="entry name" value="NAD_binding_8"/>
    <property type="match status" value="1"/>
</dbReference>
<keyword evidence="5" id="KW-0503">Monooxygenase</keyword>
<evidence type="ECO:0000256" key="3">
    <source>
        <dbReference type="ARBA" id="ARBA00022827"/>
    </source>
</evidence>
<dbReference type="InterPro" id="IPR036188">
    <property type="entry name" value="FAD/NAD-bd_sf"/>
</dbReference>
<evidence type="ECO:0000256" key="1">
    <source>
        <dbReference type="ARBA" id="ARBA00001974"/>
    </source>
</evidence>
<feature type="domain" description="FAD-binding" evidence="6">
    <location>
        <begin position="87"/>
        <end position="358"/>
    </location>
</feature>
<dbReference type="SUPFAM" id="SSF54373">
    <property type="entry name" value="FAD-linked reductases, C-terminal domain"/>
    <property type="match status" value="1"/>
</dbReference>
<keyword evidence="2" id="KW-0285">Flavoprotein</keyword>
<dbReference type="GO" id="GO:0004497">
    <property type="term" value="F:monooxygenase activity"/>
    <property type="evidence" value="ECO:0007669"/>
    <property type="project" value="UniProtKB-KW"/>
</dbReference>
<dbReference type="EMBL" id="CP044067">
    <property type="protein sequence ID" value="QET06611.1"/>
    <property type="molecule type" value="Genomic_DNA"/>
</dbReference>
<reference evidence="7 8" key="1">
    <citation type="submission" date="2019-09" db="EMBL/GenBank/DDBJ databases">
        <title>FDA dAtabase for Regulatory Grade micrObial Sequences (FDA-ARGOS): Supporting development and validation of Infectious Disease Dx tests.</title>
        <authorList>
            <person name="Sciortino C."/>
            <person name="Tallon L."/>
            <person name="Sadzewicz L."/>
            <person name="Vavikolanu K."/>
            <person name="Mehta A."/>
            <person name="Aluvathingal J."/>
            <person name="Nadendla S."/>
            <person name="Nandy P."/>
            <person name="Geyer C."/>
            <person name="Yan Y."/>
            <person name="Sichtig H."/>
        </authorList>
    </citation>
    <scope>NUCLEOTIDE SEQUENCE [LARGE SCALE GENOMIC DNA]</scope>
    <source>
        <strain evidence="7 8">FDAARGOS_664</strain>
    </source>
</reference>
<keyword evidence="4" id="KW-0560">Oxidoreductase</keyword>
<dbReference type="PANTHER" id="PTHR13789">
    <property type="entry name" value="MONOOXYGENASE"/>
    <property type="match status" value="1"/>
</dbReference>
<comment type="cofactor">
    <cofactor evidence="1">
        <name>FAD</name>
        <dbReference type="ChEBI" id="CHEBI:57692"/>
    </cofactor>
</comment>
<name>A0A5P2HEE8_9BURK</name>
<organism evidence="7 8">
    <name type="scientific">Cupriavidus pauculus</name>
    <dbReference type="NCBI Taxonomy" id="82633"/>
    <lineage>
        <taxon>Bacteria</taxon>
        <taxon>Pseudomonadati</taxon>
        <taxon>Pseudomonadota</taxon>
        <taxon>Betaproteobacteria</taxon>
        <taxon>Burkholderiales</taxon>
        <taxon>Burkholderiaceae</taxon>
        <taxon>Cupriavidus</taxon>
    </lineage>
</organism>
<gene>
    <name evidence="7" type="ORF">FOB72_22190</name>
</gene>
<evidence type="ECO:0000256" key="4">
    <source>
        <dbReference type="ARBA" id="ARBA00023002"/>
    </source>
</evidence>
<evidence type="ECO:0000256" key="2">
    <source>
        <dbReference type="ARBA" id="ARBA00022630"/>
    </source>
</evidence>
<dbReference type="RefSeq" id="WP_150374862.1">
    <property type="nucleotide sequence ID" value="NZ_CP044067.1"/>
</dbReference>
<dbReference type="PROSITE" id="PS51257">
    <property type="entry name" value="PROKAR_LIPOPROTEIN"/>
    <property type="match status" value="1"/>
</dbReference>
<keyword evidence="3" id="KW-0274">FAD</keyword>
<dbReference type="PRINTS" id="PR00420">
    <property type="entry name" value="RNGMNOXGNASE"/>
</dbReference>
<dbReference type="InterPro" id="IPR002938">
    <property type="entry name" value="FAD-bd"/>
</dbReference>
<dbReference type="Proteomes" id="UP000322822">
    <property type="component" value="Chromosome 2"/>
</dbReference>
<accession>A0A5P2HEE8</accession>
<dbReference type="OrthoDB" id="8591538at2"/>
<dbReference type="PANTHER" id="PTHR13789:SF318">
    <property type="entry name" value="GERANYLGERANYL DIPHOSPHATE REDUCTASE"/>
    <property type="match status" value="1"/>
</dbReference>
<dbReference type="SUPFAM" id="SSF51905">
    <property type="entry name" value="FAD/NAD(P)-binding domain"/>
    <property type="match status" value="1"/>
</dbReference>
<dbReference type="Pfam" id="PF01494">
    <property type="entry name" value="FAD_binding_3"/>
    <property type="match status" value="1"/>
</dbReference>
<dbReference type="Gene3D" id="3.50.50.60">
    <property type="entry name" value="FAD/NAD(P)-binding domain"/>
    <property type="match status" value="2"/>
</dbReference>
<evidence type="ECO:0000313" key="8">
    <source>
        <dbReference type="Proteomes" id="UP000322822"/>
    </source>
</evidence>
<evidence type="ECO:0000313" key="7">
    <source>
        <dbReference type="EMBL" id="QET06611.1"/>
    </source>
</evidence>
<evidence type="ECO:0000259" key="6">
    <source>
        <dbReference type="Pfam" id="PF01494"/>
    </source>
</evidence>
<dbReference type="GO" id="GO:0071949">
    <property type="term" value="F:FAD binding"/>
    <property type="evidence" value="ECO:0007669"/>
    <property type="project" value="InterPro"/>
</dbReference>
<dbReference type="InterPro" id="IPR050493">
    <property type="entry name" value="FAD-dep_Monooxygenase_BioMet"/>
</dbReference>
<proteinExistence type="predicted"/>